<reference evidence="2 3" key="1">
    <citation type="submission" date="2017-11" db="EMBL/GenBank/DDBJ databases">
        <title>Taxonomic description and genome sequences of Spirosoma HA7 sp. nov., isolated from pollen microhabitat of Corylus avellana.</title>
        <authorList>
            <person name="Ambika Manirajan B."/>
            <person name="Suarez C."/>
            <person name="Ratering S."/>
            <person name="Geissler-Plaum R."/>
            <person name="Cardinale M."/>
            <person name="Sylvia S."/>
        </authorList>
    </citation>
    <scope>NUCLEOTIDE SEQUENCE [LARGE SCALE GENOMIC DNA]</scope>
    <source>
        <strain evidence="2 3">HA7</strain>
    </source>
</reference>
<feature type="domain" description="Glycosyltransferase 2-like" evidence="1">
    <location>
        <begin position="10"/>
        <end position="110"/>
    </location>
</feature>
<evidence type="ECO:0000313" key="3">
    <source>
        <dbReference type="Proteomes" id="UP000232883"/>
    </source>
</evidence>
<dbReference type="SUPFAM" id="SSF53448">
    <property type="entry name" value="Nucleotide-diphospho-sugar transferases"/>
    <property type="match status" value="1"/>
</dbReference>
<dbReference type="OrthoDB" id="9788101at2"/>
<sequence>MQSGIGPRISVIVAVYNAEKYLEQCISSILSQSYGNFELIIIDGLSKDKSTSIIESYGTKVNYWVSEPDQGIYDAWNKGIAVATGSWFTFVGADDVLYEYAFESYINHILLHQNSHRLDFLSSYIELVTEELAPIRTIGSMWKWQEFKINMTTGHVGCFHARSLFETYGYFDSTYKISGDYELLLRAKENLKADFVPVATVRMRTGGVSASQLKKAIDETYRAKAKNNILPLWKARTLAVVDKVRIKFNI</sequence>
<accession>A0A2K8ZCD0</accession>
<dbReference type="AlphaFoldDB" id="A0A2K8ZCD0"/>
<dbReference type="Gene3D" id="3.90.550.10">
    <property type="entry name" value="Spore Coat Polysaccharide Biosynthesis Protein SpsA, Chain A"/>
    <property type="match status" value="1"/>
</dbReference>
<keyword evidence="2" id="KW-0808">Transferase</keyword>
<dbReference type="InterPro" id="IPR029044">
    <property type="entry name" value="Nucleotide-diphossugar_trans"/>
</dbReference>
<gene>
    <name evidence="2" type="ORF">CWM47_26380</name>
</gene>
<proteinExistence type="predicted"/>
<dbReference type="PANTHER" id="PTHR22916:SF65">
    <property type="entry name" value="SLR1065 PROTEIN"/>
    <property type="match status" value="1"/>
</dbReference>
<dbReference type="PANTHER" id="PTHR22916">
    <property type="entry name" value="GLYCOSYLTRANSFERASE"/>
    <property type="match status" value="1"/>
</dbReference>
<dbReference type="InterPro" id="IPR001173">
    <property type="entry name" value="Glyco_trans_2-like"/>
</dbReference>
<organism evidence="2 3">
    <name type="scientific">Spirosoma pollinicola</name>
    <dbReference type="NCBI Taxonomy" id="2057025"/>
    <lineage>
        <taxon>Bacteria</taxon>
        <taxon>Pseudomonadati</taxon>
        <taxon>Bacteroidota</taxon>
        <taxon>Cytophagia</taxon>
        <taxon>Cytophagales</taxon>
        <taxon>Cytophagaceae</taxon>
        <taxon>Spirosoma</taxon>
    </lineage>
</organism>
<protein>
    <submittedName>
        <fullName evidence="2">Glycosyltransferase</fullName>
    </submittedName>
</protein>
<dbReference type="Pfam" id="PF00535">
    <property type="entry name" value="Glycos_transf_2"/>
    <property type="match status" value="1"/>
</dbReference>
<dbReference type="Proteomes" id="UP000232883">
    <property type="component" value="Chromosome"/>
</dbReference>
<evidence type="ECO:0000313" key="2">
    <source>
        <dbReference type="EMBL" id="AUD07494.1"/>
    </source>
</evidence>
<name>A0A2K8ZCD0_9BACT</name>
<dbReference type="KEGG" id="spir:CWM47_26380"/>
<dbReference type="GO" id="GO:0016758">
    <property type="term" value="F:hexosyltransferase activity"/>
    <property type="evidence" value="ECO:0007669"/>
    <property type="project" value="UniProtKB-ARBA"/>
</dbReference>
<dbReference type="EMBL" id="CP025096">
    <property type="protein sequence ID" value="AUD07494.1"/>
    <property type="molecule type" value="Genomic_DNA"/>
</dbReference>
<dbReference type="CDD" id="cd06433">
    <property type="entry name" value="GT_2_WfgS_like"/>
    <property type="match status" value="1"/>
</dbReference>
<keyword evidence="3" id="KW-1185">Reference proteome</keyword>
<evidence type="ECO:0000259" key="1">
    <source>
        <dbReference type="Pfam" id="PF00535"/>
    </source>
</evidence>